<reference evidence="2" key="1">
    <citation type="journal article" date="2020" name="mSystems">
        <title>Genome- and Community-Level Interaction Insights into Carbon Utilization and Element Cycling Functions of Hydrothermarchaeota in Hydrothermal Sediment.</title>
        <authorList>
            <person name="Zhou Z."/>
            <person name="Liu Y."/>
            <person name="Xu W."/>
            <person name="Pan J."/>
            <person name="Luo Z.H."/>
            <person name="Li M."/>
        </authorList>
    </citation>
    <scope>NUCLEOTIDE SEQUENCE [LARGE SCALE GENOMIC DNA]</scope>
    <source>
        <strain evidence="2">SpSt-34</strain>
    </source>
</reference>
<gene>
    <name evidence="2" type="ORF">ENQ77_09815</name>
</gene>
<feature type="domain" description="Glycosyltransferase subfamily 4-like N-terminal" evidence="1">
    <location>
        <begin position="120"/>
        <end position="236"/>
    </location>
</feature>
<proteinExistence type="predicted"/>
<organism evidence="2">
    <name type="scientific">candidate division WOR-3 bacterium</name>
    <dbReference type="NCBI Taxonomy" id="2052148"/>
    <lineage>
        <taxon>Bacteria</taxon>
        <taxon>Bacteria division WOR-3</taxon>
    </lineage>
</organism>
<dbReference type="SUPFAM" id="SSF53756">
    <property type="entry name" value="UDP-Glycosyltransferase/glycogen phosphorylase"/>
    <property type="match status" value="1"/>
</dbReference>
<sequence>MSKKVLIVSFHSPLSTLSIGSLRVRGLAKYLPEYNWEPVVLTVISPGEPDSRLRVIQTPYPGDVKSNIKQKLGLNPETPAGEQVTFLKKIYTKEDFIFLVKFATLIRKALTEILEYPDGQKRWYPLALDKGIKLLSSESFDAIISSSPPPTCHLIARDLKRKFKIPWVADLRDLWTQNHHFTGFSPIRRTIGRQLELKTLSLADALVTVSDPLAQKLRTLHKLKPVYTITNGFDPDEVKEKPITKEFSITYTGNIFTGRQNPEPLFRALSELIAENQIKRECVKIRFYAGWDYCSYCYHWVEKDIRKYNLEGVVSLYPKVPREIALDKQRESQILLLLNWTDPKERGIYTGKLFEYLAAKRPILAIGGPRSVVTELLEETRAGVHPLNYEELKKVLLEFYNEYKTYGYVPYKGNEEKISKYSHREMARRFADVLNTVTER</sequence>
<evidence type="ECO:0000313" key="2">
    <source>
        <dbReference type="EMBL" id="HEN28920.1"/>
    </source>
</evidence>
<protein>
    <recommendedName>
        <fullName evidence="1">Glycosyltransferase subfamily 4-like N-terminal domain-containing protein</fullName>
    </recommendedName>
</protein>
<name>A0A7C2K557_UNCW3</name>
<dbReference type="AlphaFoldDB" id="A0A7C2K557"/>
<accession>A0A7C2K557</accession>
<dbReference type="Pfam" id="PF13439">
    <property type="entry name" value="Glyco_transf_4"/>
    <property type="match status" value="1"/>
</dbReference>
<comment type="caution">
    <text evidence="2">The sequence shown here is derived from an EMBL/GenBank/DDBJ whole genome shotgun (WGS) entry which is preliminary data.</text>
</comment>
<evidence type="ECO:0000259" key="1">
    <source>
        <dbReference type="Pfam" id="PF13439"/>
    </source>
</evidence>
<dbReference type="Gene3D" id="3.40.50.2000">
    <property type="entry name" value="Glycogen Phosphorylase B"/>
    <property type="match status" value="2"/>
</dbReference>
<dbReference type="InterPro" id="IPR028098">
    <property type="entry name" value="Glyco_trans_4-like_N"/>
</dbReference>
<dbReference type="EMBL" id="DSOL01000279">
    <property type="protein sequence ID" value="HEN28920.1"/>
    <property type="molecule type" value="Genomic_DNA"/>
</dbReference>